<evidence type="ECO:0000256" key="4">
    <source>
        <dbReference type="SAM" id="Phobius"/>
    </source>
</evidence>
<evidence type="ECO:0000256" key="2">
    <source>
        <dbReference type="ARBA" id="ARBA00012528"/>
    </source>
</evidence>
<evidence type="ECO:0000259" key="6">
    <source>
        <dbReference type="PROSITE" id="PS50887"/>
    </source>
</evidence>
<dbReference type="Proteomes" id="UP000070299">
    <property type="component" value="Unassembled WGS sequence"/>
</dbReference>
<evidence type="ECO:0000256" key="3">
    <source>
        <dbReference type="ARBA" id="ARBA00034247"/>
    </source>
</evidence>
<dbReference type="AlphaFoldDB" id="A0A136A6T2"/>
<dbReference type="InterPro" id="IPR043128">
    <property type="entry name" value="Rev_trsase/Diguanyl_cyclase"/>
</dbReference>
<dbReference type="NCBIfam" id="TIGR00254">
    <property type="entry name" value="GGDEF"/>
    <property type="match status" value="1"/>
</dbReference>
<accession>A0A136A6T2</accession>
<evidence type="ECO:0000313" key="7">
    <source>
        <dbReference type="EMBL" id="KXI30943.1"/>
    </source>
</evidence>
<proteinExistence type="predicted"/>
<dbReference type="SUPFAM" id="SSF55073">
    <property type="entry name" value="Nucleotide cyclase"/>
    <property type="match status" value="1"/>
</dbReference>
<name>A0A136A6T2_9ALTE</name>
<dbReference type="InterPro" id="IPR000160">
    <property type="entry name" value="GGDEF_dom"/>
</dbReference>
<dbReference type="PANTHER" id="PTHR45138">
    <property type="entry name" value="REGULATORY COMPONENTS OF SENSORY TRANSDUCTION SYSTEM"/>
    <property type="match status" value="1"/>
</dbReference>
<comment type="cofactor">
    <cofactor evidence="1">
        <name>Mg(2+)</name>
        <dbReference type="ChEBI" id="CHEBI:18420"/>
    </cofactor>
</comment>
<dbReference type="GO" id="GO:0052621">
    <property type="term" value="F:diguanylate cyclase activity"/>
    <property type="evidence" value="ECO:0007669"/>
    <property type="project" value="UniProtKB-EC"/>
</dbReference>
<keyword evidence="4" id="KW-0812">Transmembrane</keyword>
<dbReference type="CDD" id="cd01949">
    <property type="entry name" value="GGDEF"/>
    <property type="match status" value="1"/>
</dbReference>
<gene>
    <name evidence="7" type="ORF">AX660_00295</name>
</gene>
<dbReference type="OrthoDB" id="5756373at2"/>
<dbReference type="STRING" id="1799789.AX660_00295"/>
<dbReference type="SMART" id="SM00267">
    <property type="entry name" value="GGDEF"/>
    <property type="match status" value="1"/>
</dbReference>
<comment type="caution">
    <text evidence="7">The sequence shown here is derived from an EMBL/GenBank/DDBJ whole genome shotgun (WGS) entry which is preliminary data.</text>
</comment>
<dbReference type="GO" id="GO:0016020">
    <property type="term" value="C:membrane"/>
    <property type="evidence" value="ECO:0007669"/>
    <property type="project" value="InterPro"/>
</dbReference>
<feature type="transmembrane region" description="Helical" evidence="4">
    <location>
        <begin position="16"/>
        <end position="39"/>
    </location>
</feature>
<dbReference type="FunFam" id="3.30.70.270:FF:000001">
    <property type="entry name" value="Diguanylate cyclase domain protein"/>
    <property type="match status" value="1"/>
</dbReference>
<evidence type="ECO:0000256" key="1">
    <source>
        <dbReference type="ARBA" id="ARBA00001946"/>
    </source>
</evidence>
<feature type="domain" description="GGDEF" evidence="6">
    <location>
        <begin position="412"/>
        <end position="549"/>
    </location>
</feature>
<sequence length="551" mass="62386">MTATSQKGMQARRVSLIRVFSLTGSTILALFLLLCWLTYSSLLDFKAMFNDVAEHSLPDIVISSQLYGQSSRLLEATEQLSKSTSEAAKRVAEQNIAEYLDYLKNISKKRFHNEFLDLQLDIISLEISEFTTLIKQKLLINQQLKDKENAIHKLHAVALALEPQLQENAQLGADYQWSLQLSRTITSVNRSLNMNRLQEVRQLFRQFNNDIEVLKKYAERGEHQDQKLRLTNNLAQLILQDEGLLPLKIMQLRIDGRVIGRENFVHNLIQDFARLLEYSAKETEQKVTDQLSKTVQRTNKEITLIGLVLTVGIVSLVLMILFIQKHVIIRLQSLNNLVKSKIKGDDITARIKGNDEITDLANTFNLFTQTIEEQQIKLEHMSLSDGLTGIANRRALDIRLLHDIELSIRKKSHVAILLMDIDCFKLYNDNYGHAAGDECLKIIATCIKHALKRSSDFVARYGGEEFVCILPDTNLAGAKDIANNIMHSISEAKVKHEYSTVTPFITISMGIAVSGPDLVLLPDKLLSRADKALYVAKDHGKNQFCSDDTTQ</sequence>
<keyword evidence="8" id="KW-1185">Reference proteome</keyword>
<dbReference type="InterPro" id="IPR003660">
    <property type="entry name" value="HAMP_dom"/>
</dbReference>
<feature type="domain" description="HAMP" evidence="5">
    <location>
        <begin position="325"/>
        <end position="376"/>
    </location>
</feature>
<keyword evidence="4" id="KW-1133">Transmembrane helix</keyword>
<dbReference type="Gene3D" id="6.10.340.10">
    <property type="match status" value="1"/>
</dbReference>
<dbReference type="PROSITE" id="PS50887">
    <property type="entry name" value="GGDEF"/>
    <property type="match status" value="1"/>
</dbReference>
<protein>
    <recommendedName>
        <fullName evidence="2">diguanylate cyclase</fullName>
        <ecNumber evidence="2">2.7.7.65</ecNumber>
    </recommendedName>
</protein>
<dbReference type="InterPro" id="IPR029787">
    <property type="entry name" value="Nucleotide_cyclase"/>
</dbReference>
<dbReference type="PROSITE" id="PS50885">
    <property type="entry name" value="HAMP"/>
    <property type="match status" value="1"/>
</dbReference>
<dbReference type="RefSeq" id="WP_068370795.1">
    <property type="nucleotide sequence ID" value="NZ_LSNE01000001.1"/>
</dbReference>
<feature type="transmembrane region" description="Helical" evidence="4">
    <location>
        <begin position="302"/>
        <end position="323"/>
    </location>
</feature>
<organism evidence="7 8">
    <name type="scientific">Paraglaciecola hydrolytica</name>
    <dbReference type="NCBI Taxonomy" id="1799789"/>
    <lineage>
        <taxon>Bacteria</taxon>
        <taxon>Pseudomonadati</taxon>
        <taxon>Pseudomonadota</taxon>
        <taxon>Gammaproteobacteria</taxon>
        <taxon>Alteromonadales</taxon>
        <taxon>Alteromonadaceae</taxon>
        <taxon>Paraglaciecola</taxon>
    </lineage>
</organism>
<dbReference type="EC" id="2.7.7.65" evidence="2"/>
<dbReference type="EMBL" id="LSNE01000001">
    <property type="protein sequence ID" value="KXI30943.1"/>
    <property type="molecule type" value="Genomic_DNA"/>
</dbReference>
<keyword evidence="4" id="KW-0472">Membrane</keyword>
<evidence type="ECO:0000259" key="5">
    <source>
        <dbReference type="PROSITE" id="PS50885"/>
    </source>
</evidence>
<reference evidence="8" key="1">
    <citation type="submission" date="2016-02" db="EMBL/GenBank/DDBJ databases">
        <authorList>
            <person name="Schultz-Johansen M."/>
            <person name="Glaring M.A."/>
            <person name="Bech P.K."/>
            <person name="Stougaard P."/>
        </authorList>
    </citation>
    <scope>NUCLEOTIDE SEQUENCE [LARGE SCALE GENOMIC DNA]</scope>
    <source>
        <strain evidence="8">S66</strain>
    </source>
</reference>
<dbReference type="InterPro" id="IPR050469">
    <property type="entry name" value="Diguanylate_Cyclase"/>
</dbReference>
<dbReference type="PANTHER" id="PTHR45138:SF9">
    <property type="entry name" value="DIGUANYLATE CYCLASE DGCM-RELATED"/>
    <property type="match status" value="1"/>
</dbReference>
<evidence type="ECO:0000313" key="8">
    <source>
        <dbReference type="Proteomes" id="UP000070299"/>
    </source>
</evidence>
<dbReference type="Gene3D" id="3.30.70.270">
    <property type="match status" value="1"/>
</dbReference>
<comment type="catalytic activity">
    <reaction evidence="3">
        <text>2 GTP = 3',3'-c-di-GMP + 2 diphosphate</text>
        <dbReference type="Rhea" id="RHEA:24898"/>
        <dbReference type="ChEBI" id="CHEBI:33019"/>
        <dbReference type="ChEBI" id="CHEBI:37565"/>
        <dbReference type="ChEBI" id="CHEBI:58805"/>
        <dbReference type="EC" id="2.7.7.65"/>
    </reaction>
</comment>
<dbReference type="GO" id="GO:0007165">
    <property type="term" value="P:signal transduction"/>
    <property type="evidence" value="ECO:0007669"/>
    <property type="project" value="InterPro"/>
</dbReference>
<dbReference type="Pfam" id="PF00990">
    <property type="entry name" value="GGDEF"/>
    <property type="match status" value="1"/>
</dbReference>